<sequence length="239" mass="27318">MNNKYAAIWLFLDIECTQLDYQAHNFGILEIAAAIVDNSMEVIDTFHVIVNQPAHIIAAASKWCKKRFCSRLEGGNDLFAQCDASIITEAQAGFMLEQFIMKHAKERHMQPDEAEQKRRFFQAAELETIDAAIETETSEAFIEKDVEKTQGGISHFRVMLAGCSVYFDRAVLLHIYPRLRNLIGHKTIELSSLLEIARKWRPDILATLPPAQDAHRALIDVLESVSLLRWFWRFIVVAN</sequence>
<dbReference type="InterPro" id="IPR012337">
    <property type="entry name" value="RNaseH-like_sf"/>
</dbReference>
<dbReference type="Proteomes" id="UP000664859">
    <property type="component" value="Unassembled WGS sequence"/>
</dbReference>
<keyword evidence="2" id="KW-1185">Reference proteome</keyword>
<dbReference type="AlphaFoldDB" id="A0A835Z4U2"/>
<proteinExistence type="predicted"/>
<name>A0A835Z4U2_9STRA</name>
<comment type="caution">
    <text evidence="1">The sequence shown here is derived from an EMBL/GenBank/DDBJ whole genome shotgun (WGS) entry which is preliminary data.</text>
</comment>
<reference evidence="1" key="1">
    <citation type="submission" date="2021-02" db="EMBL/GenBank/DDBJ databases">
        <title>First Annotated Genome of the Yellow-green Alga Tribonema minus.</title>
        <authorList>
            <person name="Mahan K.M."/>
        </authorList>
    </citation>
    <scope>NUCLEOTIDE SEQUENCE</scope>
    <source>
        <strain evidence="1">UTEX B ZZ1240</strain>
    </source>
</reference>
<evidence type="ECO:0000313" key="1">
    <source>
        <dbReference type="EMBL" id="KAG5186463.1"/>
    </source>
</evidence>
<protein>
    <submittedName>
        <fullName evidence="1">Ribonuclease H-like domain-containing protein</fullName>
    </submittedName>
</protein>
<dbReference type="SUPFAM" id="SSF53098">
    <property type="entry name" value="Ribonuclease H-like"/>
    <property type="match status" value="1"/>
</dbReference>
<gene>
    <name evidence="1" type="ORF">JKP88DRAFT_157156</name>
</gene>
<accession>A0A835Z4U2</accession>
<dbReference type="OrthoDB" id="270189at2759"/>
<dbReference type="GO" id="GO:0003676">
    <property type="term" value="F:nucleic acid binding"/>
    <property type="evidence" value="ECO:0007669"/>
    <property type="project" value="InterPro"/>
</dbReference>
<dbReference type="Gene3D" id="3.30.420.10">
    <property type="entry name" value="Ribonuclease H-like superfamily/Ribonuclease H"/>
    <property type="match status" value="1"/>
</dbReference>
<evidence type="ECO:0000313" key="2">
    <source>
        <dbReference type="Proteomes" id="UP000664859"/>
    </source>
</evidence>
<dbReference type="EMBL" id="JAFCMP010000112">
    <property type="protein sequence ID" value="KAG5186463.1"/>
    <property type="molecule type" value="Genomic_DNA"/>
</dbReference>
<dbReference type="InterPro" id="IPR036397">
    <property type="entry name" value="RNaseH_sf"/>
</dbReference>
<organism evidence="1 2">
    <name type="scientific">Tribonema minus</name>
    <dbReference type="NCBI Taxonomy" id="303371"/>
    <lineage>
        <taxon>Eukaryota</taxon>
        <taxon>Sar</taxon>
        <taxon>Stramenopiles</taxon>
        <taxon>Ochrophyta</taxon>
        <taxon>PX clade</taxon>
        <taxon>Xanthophyceae</taxon>
        <taxon>Tribonematales</taxon>
        <taxon>Tribonemataceae</taxon>
        <taxon>Tribonema</taxon>
    </lineage>
</organism>